<name>A0A6J4LM57_9SPHI</name>
<dbReference type="InterPro" id="IPR026444">
    <property type="entry name" value="Secre_tail"/>
</dbReference>
<dbReference type="InterPro" id="IPR036852">
    <property type="entry name" value="Peptidase_S8/S53_dom_sf"/>
</dbReference>
<evidence type="ECO:0000256" key="5">
    <source>
        <dbReference type="SAM" id="SignalP"/>
    </source>
</evidence>
<proteinExistence type="inferred from homology"/>
<feature type="domain" description="Peptidase S8/S53" evidence="6">
    <location>
        <begin position="444"/>
        <end position="592"/>
    </location>
</feature>
<feature type="signal peptide" evidence="5">
    <location>
        <begin position="1"/>
        <end position="27"/>
    </location>
</feature>
<dbReference type="Pfam" id="PF00082">
    <property type="entry name" value="Peptidase_S8"/>
    <property type="match status" value="1"/>
</dbReference>
<reference evidence="8" key="1">
    <citation type="submission" date="2020-02" db="EMBL/GenBank/DDBJ databases">
        <authorList>
            <person name="Meier V. D."/>
        </authorList>
    </citation>
    <scope>NUCLEOTIDE SEQUENCE</scope>
    <source>
        <strain evidence="8">AVDCRST_MAG56</strain>
    </source>
</reference>
<dbReference type="InterPro" id="IPR050131">
    <property type="entry name" value="Peptidase_S8_subtilisin-like"/>
</dbReference>
<dbReference type="PROSITE" id="PS00138">
    <property type="entry name" value="SUBTILASE_SER"/>
    <property type="match status" value="1"/>
</dbReference>
<dbReference type="Gene3D" id="3.40.50.200">
    <property type="entry name" value="Peptidase S8/S53 domain"/>
    <property type="match status" value="2"/>
</dbReference>
<dbReference type="GO" id="GO:0006508">
    <property type="term" value="P:proteolysis"/>
    <property type="evidence" value="ECO:0007669"/>
    <property type="project" value="UniProtKB-KW"/>
</dbReference>
<feature type="domain" description="Secretion system C-terminal sorting" evidence="7">
    <location>
        <begin position="891"/>
        <end position="952"/>
    </location>
</feature>
<dbReference type="PANTHER" id="PTHR43806">
    <property type="entry name" value="PEPTIDASE S8"/>
    <property type="match status" value="1"/>
</dbReference>
<dbReference type="InterPro" id="IPR034075">
    <property type="entry name" value="Glr3161-like_dom"/>
</dbReference>
<keyword evidence="2" id="KW-0645">Protease</keyword>
<dbReference type="InterPro" id="IPR000209">
    <property type="entry name" value="Peptidase_S8/S53_dom"/>
</dbReference>
<evidence type="ECO:0000256" key="4">
    <source>
        <dbReference type="ARBA" id="ARBA00022825"/>
    </source>
</evidence>
<evidence type="ECO:0000256" key="3">
    <source>
        <dbReference type="ARBA" id="ARBA00022801"/>
    </source>
</evidence>
<dbReference type="NCBIfam" id="TIGR04183">
    <property type="entry name" value="Por_Secre_tail"/>
    <property type="match status" value="1"/>
</dbReference>
<dbReference type="CDD" id="cd05562">
    <property type="entry name" value="Peptidases_S53_like"/>
    <property type="match status" value="1"/>
</dbReference>
<accession>A0A6J4LM57</accession>
<gene>
    <name evidence="8" type="ORF">AVDCRST_MAG56-7718</name>
</gene>
<protein>
    <submittedName>
        <fullName evidence="8">Uncharacterized protein</fullName>
    </submittedName>
</protein>
<keyword evidence="3" id="KW-0378">Hydrolase</keyword>
<dbReference type="AlphaFoldDB" id="A0A6J4LM57"/>
<dbReference type="SUPFAM" id="SSF52743">
    <property type="entry name" value="Subtilisin-like"/>
    <property type="match status" value="1"/>
</dbReference>
<dbReference type="GO" id="GO:0005829">
    <property type="term" value="C:cytosol"/>
    <property type="evidence" value="ECO:0007669"/>
    <property type="project" value="TreeGrafter"/>
</dbReference>
<dbReference type="InterPro" id="IPR006311">
    <property type="entry name" value="TAT_signal"/>
</dbReference>
<dbReference type="PANTHER" id="PTHR43806:SF14">
    <property type="entry name" value="TRIPEPTIDYL-PEPTIDASE 2"/>
    <property type="match status" value="1"/>
</dbReference>
<evidence type="ECO:0000259" key="7">
    <source>
        <dbReference type="Pfam" id="PF18962"/>
    </source>
</evidence>
<feature type="chain" id="PRO_5026743263" evidence="5">
    <location>
        <begin position="28"/>
        <end position="961"/>
    </location>
</feature>
<organism evidence="8">
    <name type="scientific">uncultured Cytophagales bacterium</name>
    <dbReference type="NCBI Taxonomy" id="158755"/>
    <lineage>
        <taxon>Bacteria</taxon>
        <taxon>Pseudomonadati</taxon>
        <taxon>Bacteroidota</taxon>
        <taxon>Sphingobacteriia</taxon>
        <taxon>Sphingobacteriales</taxon>
        <taxon>environmental samples</taxon>
    </lineage>
</organism>
<dbReference type="InterPro" id="IPR023828">
    <property type="entry name" value="Peptidase_S8_Ser-AS"/>
</dbReference>
<dbReference type="GO" id="GO:0004252">
    <property type="term" value="F:serine-type endopeptidase activity"/>
    <property type="evidence" value="ECO:0007669"/>
    <property type="project" value="InterPro"/>
</dbReference>
<evidence type="ECO:0000259" key="6">
    <source>
        <dbReference type="Pfam" id="PF00082"/>
    </source>
</evidence>
<comment type="similarity">
    <text evidence="1">Belongs to the peptidase S8 family.</text>
</comment>
<sequence>MKHVDIRRWIAGAGLAVAALAAPVAHAQPGTQPKLGASAARSPHTKLVDDLVQLEKEYQDYAGRKSARQGPFAPTNRLFQIEQGGYVAVDAVAETSAQALRSELTALGAKGAVAFGRVVSSFVPLDRISRLQGLASLRFARPAYRLVKEVGLVTSQGDSAQRSGLARSKYKLDGKGAKVGVLSDSYNQLIGARGTIITGDLPGPENPNGYKKPVQVLAESQNFATDEGRAMLEIIHDVAPAAELAFHTANGGEAVFASGIVALKDSGCNVIVDDVIYLGEPFFQDGIVSQAVNQVAKAGVSYFSAAGNRARDSYEKAFQPSGKSYVSGQAHSFAPNDELLRVFIPQGEEVIFILQWSDPFFSVSGKGASTDLDMYLLNDAGDKLLDVSAFPSLGNDPIEAVIYTNNGPDGYFNLLIEKESGPDPERLKVIGYGVFGQAEHLTNSSTLVGHKNAAGAIAVGAVRYNRTPAYGVAAPRPESFSSAGGTPLLFDENGNKIAPIVYRKPEITAPNGGNTTFFIPGLDLEGDGFPNFFGTSASAPHAAAVAALLLDANNALQPEQVREVLQETALDMDDPFTPGTFDEGFDFGTGYGLIRTDQAVERVLGTPLVQRFVLVNADTGEDLDDIREGDVINLAALPTRNLNVRAVTAPARVGSVVLGLNGKEATENAAPYALAGDFNTNPARYRILTPALKPGDYRLSAAPYSRANGEGTPGFVLSVNFKVVESAVTSFVLVDAGTGKDLLQIEDQSVINLIGLPRRLNIRANTVPAEVGSVVFEHNEYLSPPPGLRVVENLPPYALGGDFYAQPAKYRILADSLVDEGFYSLLATPYAEADGKGVAGQSLRVLFVLTADTTTAAVPPAADVLAGTPKTATAQPVTVADAATARRLGAYPNPTTGKLRVQTVQGGTLSLYNAKGERVYRHYAPNASAQVDLSTLPDGLYLLRVEEETATRTIRVVKRGE</sequence>
<dbReference type="GO" id="GO:0008240">
    <property type="term" value="F:tripeptidyl-peptidase activity"/>
    <property type="evidence" value="ECO:0007669"/>
    <property type="project" value="TreeGrafter"/>
</dbReference>
<evidence type="ECO:0000256" key="1">
    <source>
        <dbReference type="ARBA" id="ARBA00011073"/>
    </source>
</evidence>
<dbReference type="PROSITE" id="PS51318">
    <property type="entry name" value="TAT"/>
    <property type="match status" value="1"/>
</dbReference>
<evidence type="ECO:0000256" key="2">
    <source>
        <dbReference type="ARBA" id="ARBA00022670"/>
    </source>
</evidence>
<evidence type="ECO:0000313" key="8">
    <source>
        <dbReference type="EMBL" id="CAA9337259.1"/>
    </source>
</evidence>
<keyword evidence="5" id="KW-0732">Signal</keyword>
<keyword evidence="4" id="KW-0720">Serine protease</keyword>
<dbReference type="EMBL" id="CADCTQ010000647">
    <property type="protein sequence ID" value="CAA9337259.1"/>
    <property type="molecule type" value="Genomic_DNA"/>
</dbReference>
<dbReference type="Pfam" id="PF18962">
    <property type="entry name" value="Por_Secre_tail"/>
    <property type="match status" value="1"/>
</dbReference>